<dbReference type="InterPro" id="IPR005184">
    <property type="entry name" value="DUF306_Meta_HslJ"/>
</dbReference>
<reference evidence="2 3" key="1">
    <citation type="submission" date="2018-10" db="EMBL/GenBank/DDBJ databases">
        <title>Draft genome sequence of Aquitalea MWU14-2217 isolated from a wild cranberry bog in Provincetown, Massachusetts.</title>
        <authorList>
            <person name="Ebadzadsahrai G."/>
            <person name="Soby S."/>
        </authorList>
    </citation>
    <scope>NUCLEOTIDE SEQUENCE [LARGE SCALE GENOMIC DNA]</scope>
    <source>
        <strain evidence="2 3">MWU14-2217</strain>
    </source>
</reference>
<evidence type="ECO:0000259" key="1">
    <source>
        <dbReference type="Pfam" id="PF03724"/>
    </source>
</evidence>
<evidence type="ECO:0000313" key="2">
    <source>
        <dbReference type="EMBL" id="RMD00419.1"/>
    </source>
</evidence>
<accession>A0A454JLD9</accession>
<comment type="caution">
    <text evidence="2">The sequence shown here is derived from an EMBL/GenBank/DDBJ whole genome shotgun (WGS) entry which is preliminary data.</text>
</comment>
<evidence type="ECO:0000313" key="3">
    <source>
        <dbReference type="Proteomes" id="UP000274139"/>
    </source>
</evidence>
<dbReference type="Pfam" id="PF03724">
    <property type="entry name" value="META"/>
    <property type="match status" value="1"/>
</dbReference>
<protein>
    <submittedName>
        <fullName evidence="2">META domain-containing protein</fullName>
    </submittedName>
</protein>
<organism evidence="2 3">
    <name type="scientific">Aquitalea palustris</name>
    <dbReference type="NCBI Taxonomy" id="2480983"/>
    <lineage>
        <taxon>Bacteria</taxon>
        <taxon>Pseudomonadati</taxon>
        <taxon>Pseudomonadota</taxon>
        <taxon>Betaproteobacteria</taxon>
        <taxon>Neisseriales</taxon>
        <taxon>Chromobacteriaceae</taxon>
        <taxon>Aquitalea</taxon>
    </lineage>
</organism>
<feature type="domain" description="DUF306" evidence="1">
    <location>
        <begin position="56"/>
        <end position="146"/>
    </location>
</feature>
<dbReference type="Gene3D" id="2.40.128.270">
    <property type="match status" value="1"/>
</dbReference>
<dbReference type="PANTHER" id="PTHR35535:SF1">
    <property type="entry name" value="HEAT SHOCK PROTEIN HSLJ"/>
    <property type="match status" value="1"/>
</dbReference>
<name>A0A454JLD9_9NEIS</name>
<dbReference type="AlphaFoldDB" id="A0A454JLD9"/>
<proteinExistence type="predicted"/>
<dbReference type="InterPro" id="IPR053147">
    <property type="entry name" value="Hsp_HslJ-like"/>
</dbReference>
<gene>
    <name evidence="2" type="ORF">EAY64_04905</name>
</gene>
<dbReference type="PANTHER" id="PTHR35535">
    <property type="entry name" value="HEAT SHOCK PROTEIN HSLJ"/>
    <property type="match status" value="1"/>
</dbReference>
<sequence>MSTDCSVRSQRMKHFWMPVLVLGWLTGCASPQPATPADKPQGWQAPRDLASLDGRWQQVDAGKNQPYRLEFAAGRLHASAGCNGLGSVVSLENGLLKTGAMMSTLMACPPPLEQRERSLSQLLSAQPRLVVQGNRLQLQAGNDQLEFQREASSGGS</sequence>
<dbReference type="EMBL" id="RFAR01000014">
    <property type="protein sequence ID" value="RMD00419.1"/>
    <property type="molecule type" value="Genomic_DNA"/>
</dbReference>
<keyword evidence="3" id="KW-1185">Reference proteome</keyword>
<dbReference type="InterPro" id="IPR038670">
    <property type="entry name" value="HslJ-like_sf"/>
</dbReference>
<dbReference type="Proteomes" id="UP000274139">
    <property type="component" value="Unassembled WGS sequence"/>
</dbReference>